<gene>
    <name evidence="3" type="ORF">FVP33_16445</name>
</gene>
<keyword evidence="1" id="KW-1133">Transmembrane helix</keyword>
<proteinExistence type="predicted"/>
<accession>A0A5C8UMS3</accession>
<feature type="domain" description="Protein-glutamine gamma-glutamyltransferase-like C-terminal" evidence="2">
    <location>
        <begin position="130"/>
        <end position="197"/>
    </location>
</feature>
<dbReference type="EMBL" id="VRMG01000011">
    <property type="protein sequence ID" value="TXN28780.1"/>
    <property type="molecule type" value="Genomic_DNA"/>
</dbReference>
<reference evidence="3 4" key="1">
    <citation type="submission" date="2019-08" db="EMBL/GenBank/DDBJ databases">
        <title>Bacterial whole genome sequence for Glaciihabitans sp. CHu50b-6-2.</title>
        <authorList>
            <person name="Jin L."/>
        </authorList>
    </citation>
    <scope>NUCLEOTIDE SEQUENCE [LARGE SCALE GENOMIC DNA]</scope>
    <source>
        <strain evidence="3 4">CHu50b-6-2</strain>
    </source>
</reference>
<name>A0A5C8UMS3_9MICO</name>
<sequence>MNLPFDVPVDPDAAQAQQWIIAELAKAQYRPAQPTWFDRLSAAFWDWLKSLTAGIGGPFQGPILAIAALVVLAVVVVAFLIFGVPRLGRRSTVTGALFGVGDERDAAAMRRAANDAAAREDWALAIEEMFRSIARGLAERTILTTSPGTTAREFSARAGALFPSLAAALASTAAVFDEVRYLDGPGTEAAYRRAAELEAELRSVRSPLAPAGGGG</sequence>
<feature type="transmembrane region" description="Helical" evidence="1">
    <location>
        <begin position="63"/>
        <end position="84"/>
    </location>
</feature>
<keyword evidence="4" id="KW-1185">Reference proteome</keyword>
<dbReference type="Pfam" id="PF13559">
    <property type="entry name" value="DUF4129"/>
    <property type="match status" value="1"/>
</dbReference>
<protein>
    <submittedName>
        <fullName evidence="3">DUF4129 domain-containing protein</fullName>
    </submittedName>
</protein>
<comment type="caution">
    <text evidence="3">The sequence shown here is derived from an EMBL/GenBank/DDBJ whole genome shotgun (WGS) entry which is preliminary data.</text>
</comment>
<dbReference type="InterPro" id="IPR025403">
    <property type="entry name" value="TgpA-like_C"/>
</dbReference>
<evidence type="ECO:0000313" key="3">
    <source>
        <dbReference type="EMBL" id="TXN28780.1"/>
    </source>
</evidence>
<evidence type="ECO:0000259" key="2">
    <source>
        <dbReference type="Pfam" id="PF13559"/>
    </source>
</evidence>
<keyword evidence="1" id="KW-0472">Membrane</keyword>
<organism evidence="3 4">
    <name type="scientific">Lacisediminihabitans profunda</name>
    <dbReference type="NCBI Taxonomy" id="2594790"/>
    <lineage>
        <taxon>Bacteria</taxon>
        <taxon>Bacillati</taxon>
        <taxon>Actinomycetota</taxon>
        <taxon>Actinomycetes</taxon>
        <taxon>Micrococcales</taxon>
        <taxon>Microbacteriaceae</taxon>
        <taxon>Lacisediminihabitans</taxon>
    </lineage>
</organism>
<evidence type="ECO:0000313" key="4">
    <source>
        <dbReference type="Proteomes" id="UP000321379"/>
    </source>
</evidence>
<evidence type="ECO:0000256" key="1">
    <source>
        <dbReference type="SAM" id="Phobius"/>
    </source>
</evidence>
<dbReference type="AlphaFoldDB" id="A0A5C8UMS3"/>
<keyword evidence="1" id="KW-0812">Transmembrane</keyword>
<dbReference type="Proteomes" id="UP000321379">
    <property type="component" value="Unassembled WGS sequence"/>
</dbReference>
<dbReference type="RefSeq" id="WP_147784777.1">
    <property type="nucleotide sequence ID" value="NZ_VRMG01000011.1"/>
</dbReference>